<evidence type="ECO:0000313" key="9">
    <source>
        <dbReference type="EMBL" id="GAJ45867.1"/>
    </source>
</evidence>
<dbReference type="SUPFAM" id="SSF103473">
    <property type="entry name" value="MFS general substrate transporter"/>
    <property type="match status" value="1"/>
</dbReference>
<sequence length="453" mass="51903">MQNKTHKTFLTIACSKKISFFLCKIHKIHTIRYGNFLRCFPVNSSFYSKRVFWILIANGLNHGEILIYSLLIPWITLDFFPHTSFMMRLVWGYCVLAMGIVTTPLGSFFFSWIAQYKGPLSGMRWCLLGNTLLTSLFIMCPTYEALGILSPMIFFFLRFFKGIFSSGQTSISKIYVIEETVKDKEYKFSYLYQFSSMFGYVGTSVLSNILIEKLNLSWRWGFFPFLLQAGIGMTCFASQCKKQEFKKYEKFVFFPNKYTLQYLKRHCNLIAMVTFTTGLTHITWNLTFIIMNNLIPFATSISFSTILGSNQWLMGIDTVLILILGPLLERYKPEKILKIGSLVLGISLPGCFALLDVFSYPITLAIVRLWILVWGIVFSCPLYMCYKRFCPKKEVYLIVGAGNALGGSIIGKLTPLLTLWIYSKTNNFFSIGIYAGGIALLAWATLTFVKQQE</sequence>
<gene>
    <name evidence="9" type="ORF">HE1_00177</name>
</gene>
<dbReference type="InterPro" id="IPR036259">
    <property type="entry name" value="MFS_trans_sf"/>
</dbReference>
<feature type="transmembrane region" description="Helical" evidence="8">
    <location>
        <begin position="311"/>
        <end position="329"/>
    </location>
</feature>
<accession>A0A023DXA1</accession>
<keyword evidence="3" id="KW-1003">Cell membrane</keyword>
<dbReference type="PANTHER" id="PTHR43528">
    <property type="entry name" value="ALPHA-KETOGLUTARATE PERMEASE"/>
    <property type="match status" value="1"/>
</dbReference>
<dbReference type="Pfam" id="PF07690">
    <property type="entry name" value="MFS_1"/>
    <property type="match status" value="1"/>
</dbReference>
<reference evidence="9 10" key="1">
    <citation type="journal article" date="2014" name="FEMS Microbiol. Lett.">
        <title>Draft genome sequences of three Holospora species (Holospora obtusa, Holospora undulata, and Holospora elegans), endonuclear symbiotic bacteria of the ciliate Paramecium caudatum.</title>
        <authorList>
            <person name="Dohra H."/>
            <person name="Tanaka K."/>
            <person name="Suzuki T."/>
            <person name="Fujishima M."/>
            <person name="Suzuki H."/>
        </authorList>
    </citation>
    <scope>NUCLEOTIDE SEQUENCE [LARGE SCALE GENOMIC DNA]</scope>
    <source>
        <strain evidence="9 10">E1</strain>
    </source>
</reference>
<organism evidence="9 10">
    <name type="scientific">Holospora elegans E1</name>
    <dbReference type="NCBI Taxonomy" id="1427503"/>
    <lineage>
        <taxon>Bacteria</taxon>
        <taxon>Pseudomonadati</taxon>
        <taxon>Pseudomonadota</taxon>
        <taxon>Alphaproteobacteria</taxon>
        <taxon>Holosporales</taxon>
        <taxon>Holosporaceae</taxon>
        <taxon>Holospora</taxon>
    </lineage>
</organism>
<comment type="subcellular location">
    <subcellularLocation>
        <location evidence="1">Cell membrane</location>
        <topology evidence="1">Multi-pass membrane protein</topology>
    </subcellularLocation>
</comment>
<feature type="transmembrane region" description="Helical" evidence="8">
    <location>
        <begin position="269"/>
        <end position="291"/>
    </location>
</feature>
<name>A0A023DXA1_9PROT</name>
<dbReference type="Gene3D" id="1.20.1250.20">
    <property type="entry name" value="MFS general substrate transporter like domains"/>
    <property type="match status" value="1"/>
</dbReference>
<keyword evidence="7 8" id="KW-0472">Membrane</keyword>
<feature type="transmembrane region" description="Helical" evidence="8">
    <location>
        <begin position="89"/>
        <end position="113"/>
    </location>
</feature>
<keyword evidence="10" id="KW-1185">Reference proteome</keyword>
<dbReference type="InterPro" id="IPR051084">
    <property type="entry name" value="H+-coupled_symporters"/>
</dbReference>
<evidence type="ECO:0000256" key="3">
    <source>
        <dbReference type="ARBA" id="ARBA00022475"/>
    </source>
</evidence>
<dbReference type="RefSeq" id="WP_035543591.1">
    <property type="nucleotide sequence ID" value="NZ_BAUP01000035.1"/>
</dbReference>
<evidence type="ECO:0000256" key="5">
    <source>
        <dbReference type="ARBA" id="ARBA00022847"/>
    </source>
</evidence>
<keyword evidence="4 8" id="KW-0812">Transmembrane</keyword>
<dbReference type="GO" id="GO:0015293">
    <property type="term" value="F:symporter activity"/>
    <property type="evidence" value="ECO:0007669"/>
    <property type="project" value="UniProtKB-KW"/>
</dbReference>
<dbReference type="GO" id="GO:0005886">
    <property type="term" value="C:plasma membrane"/>
    <property type="evidence" value="ECO:0007669"/>
    <property type="project" value="UniProtKB-SubCell"/>
</dbReference>
<keyword evidence="2" id="KW-0813">Transport</keyword>
<dbReference type="EMBL" id="BAUP01000035">
    <property type="protein sequence ID" value="GAJ45867.1"/>
    <property type="molecule type" value="Genomic_DNA"/>
</dbReference>
<dbReference type="Proteomes" id="UP000024842">
    <property type="component" value="Unassembled WGS sequence"/>
</dbReference>
<feature type="transmembrane region" description="Helical" evidence="8">
    <location>
        <begin position="336"/>
        <end position="355"/>
    </location>
</feature>
<feature type="transmembrane region" description="Helical" evidence="8">
    <location>
        <begin position="361"/>
        <end position="383"/>
    </location>
</feature>
<evidence type="ECO:0000256" key="8">
    <source>
        <dbReference type="SAM" id="Phobius"/>
    </source>
</evidence>
<evidence type="ECO:0000256" key="7">
    <source>
        <dbReference type="ARBA" id="ARBA00023136"/>
    </source>
</evidence>
<dbReference type="PANTHER" id="PTHR43528:SF1">
    <property type="entry name" value="ALPHA-KETOGLUTARATE PERMEASE"/>
    <property type="match status" value="1"/>
</dbReference>
<feature type="transmembrane region" description="Helical" evidence="8">
    <location>
        <begin position="51"/>
        <end position="77"/>
    </location>
</feature>
<protein>
    <submittedName>
        <fullName evidence="9">Alpha-ketoglutarate transporter</fullName>
    </submittedName>
</protein>
<keyword evidence="5" id="KW-0769">Symport</keyword>
<evidence type="ECO:0000256" key="6">
    <source>
        <dbReference type="ARBA" id="ARBA00022989"/>
    </source>
</evidence>
<feature type="transmembrane region" description="Helical" evidence="8">
    <location>
        <begin position="133"/>
        <end position="157"/>
    </location>
</feature>
<feature type="transmembrane region" description="Helical" evidence="8">
    <location>
        <begin position="428"/>
        <end position="449"/>
    </location>
</feature>
<dbReference type="InterPro" id="IPR011701">
    <property type="entry name" value="MFS"/>
</dbReference>
<feature type="transmembrane region" description="Helical" evidence="8">
    <location>
        <begin position="395"/>
        <end position="422"/>
    </location>
</feature>
<evidence type="ECO:0000256" key="1">
    <source>
        <dbReference type="ARBA" id="ARBA00004651"/>
    </source>
</evidence>
<dbReference type="STRING" id="1427503.HE1_00177"/>
<dbReference type="AlphaFoldDB" id="A0A023DXA1"/>
<dbReference type="OrthoDB" id="975789at2"/>
<comment type="caution">
    <text evidence="9">The sequence shown here is derived from an EMBL/GenBank/DDBJ whole genome shotgun (WGS) entry which is preliminary data.</text>
</comment>
<evidence type="ECO:0000313" key="10">
    <source>
        <dbReference type="Proteomes" id="UP000024842"/>
    </source>
</evidence>
<proteinExistence type="predicted"/>
<evidence type="ECO:0000256" key="4">
    <source>
        <dbReference type="ARBA" id="ARBA00022692"/>
    </source>
</evidence>
<evidence type="ECO:0000256" key="2">
    <source>
        <dbReference type="ARBA" id="ARBA00022448"/>
    </source>
</evidence>
<feature type="transmembrane region" description="Helical" evidence="8">
    <location>
        <begin position="190"/>
        <end position="211"/>
    </location>
</feature>
<keyword evidence="6 8" id="KW-1133">Transmembrane helix</keyword>